<feature type="transmembrane region" description="Helical" evidence="10">
    <location>
        <begin position="375"/>
        <end position="399"/>
    </location>
</feature>
<dbReference type="GO" id="GO:0005886">
    <property type="term" value="C:plasma membrane"/>
    <property type="evidence" value="ECO:0007669"/>
    <property type="project" value="UniProtKB-SubCell"/>
</dbReference>
<evidence type="ECO:0000313" key="13">
    <source>
        <dbReference type="EMBL" id="PKD21620.1"/>
    </source>
</evidence>
<evidence type="ECO:0000256" key="10">
    <source>
        <dbReference type="SAM" id="Phobius"/>
    </source>
</evidence>
<dbReference type="InterPro" id="IPR006153">
    <property type="entry name" value="Cation/H_exchanger_TM"/>
</dbReference>
<feature type="transmembrane region" description="Helical" evidence="10">
    <location>
        <begin position="341"/>
        <end position="363"/>
    </location>
</feature>
<evidence type="ECO:0000256" key="7">
    <source>
        <dbReference type="ARBA" id="ARBA00023065"/>
    </source>
</evidence>
<protein>
    <submittedName>
        <fullName evidence="13">Cell shape-determining protein</fullName>
    </submittedName>
</protein>
<dbReference type="GO" id="GO:0015297">
    <property type="term" value="F:antiporter activity"/>
    <property type="evidence" value="ECO:0007669"/>
    <property type="project" value="UniProtKB-KW"/>
</dbReference>
<keyword evidence="7" id="KW-0406">Ion transport</keyword>
<feature type="region of interest" description="Disordered" evidence="9">
    <location>
        <begin position="606"/>
        <end position="626"/>
    </location>
</feature>
<evidence type="ECO:0000256" key="6">
    <source>
        <dbReference type="ARBA" id="ARBA00022989"/>
    </source>
</evidence>
<evidence type="ECO:0000259" key="12">
    <source>
        <dbReference type="Pfam" id="PF02254"/>
    </source>
</evidence>
<comment type="caution">
    <text evidence="13">The sequence shown here is derived from an EMBL/GenBank/DDBJ whole genome shotgun (WGS) entry which is preliminary data.</text>
</comment>
<accession>A0A2N0U3N4</accession>
<dbReference type="PANTHER" id="PTHR32507">
    <property type="entry name" value="NA(+)/H(+) ANTIPORTER 1"/>
    <property type="match status" value="1"/>
</dbReference>
<dbReference type="AlphaFoldDB" id="A0A2N0U3N4"/>
<dbReference type="EMBL" id="LKTS01000001">
    <property type="protein sequence ID" value="PKD21620.1"/>
    <property type="molecule type" value="Genomic_DNA"/>
</dbReference>
<dbReference type="STRING" id="447422.SAMN05660903_00344"/>
<dbReference type="SUPFAM" id="SSF51735">
    <property type="entry name" value="NAD(P)-binding Rossmann-fold domains"/>
    <property type="match status" value="1"/>
</dbReference>
<feature type="transmembrane region" description="Helical" evidence="10">
    <location>
        <begin position="281"/>
        <end position="300"/>
    </location>
</feature>
<feature type="domain" description="RCK N-terminal" evidence="12">
    <location>
        <begin position="412"/>
        <end position="500"/>
    </location>
</feature>
<keyword evidence="3" id="KW-0050">Antiport</keyword>
<dbReference type="Gene3D" id="1.20.1530.20">
    <property type="match status" value="1"/>
</dbReference>
<gene>
    <name evidence="13" type="ORF">APR41_01120</name>
</gene>
<keyword evidence="8 10" id="KW-0472">Membrane</keyword>
<organism evidence="13 14">
    <name type="scientific">Salegentibacter salinarum</name>
    <dbReference type="NCBI Taxonomy" id="447422"/>
    <lineage>
        <taxon>Bacteria</taxon>
        <taxon>Pseudomonadati</taxon>
        <taxon>Bacteroidota</taxon>
        <taxon>Flavobacteriia</taxon>
        <taxon>Flavobacteriales</taxon>
        <taxon>Flavobacteriaceae</taxon>
        <taxon>Salegentibacter</taxon>
    </lineage>
</organism>
<sequence length="626" mass="68799">MLELASLVILGILAQWLAWKIKTPAILPLILIGLLVGPISTLISEDGTKWVEPIWNGSEGLFPGESLFYFVSLAISVILFEGGLTLKRSEVGNIGPVILKLISIGSMVTFLGAGLAAHFIFDLSWQISFLFSALIIVTGPTVISPILRNIPLKTHVSSILKWEGILIDPIGALISVLMFEFIRVEGGQDFTQTALIEFGKILLFGFTFGFTFAYLLAFLIKRQIIPHYLLNVFILATVLGVFVLADTFAHESGLLAVVIMGMVMGNQKLPNIKELLYFKESLSVLLISILFILLAANIEIEELLLVFNWNSLILFGVVVLLIRPLGVILSSLGSGLKINEIAFVSWVGPRGIVAAGIASLFGLRLAREGIAGAEYITPLVFMIVLCSVLLNAATARLFARLVGVFIKDSQGILIIGASSIARLIGKYLHDNERHVVLLDNNSDNVNKARDLGIDAIEGSVYSDDLMNNIELNDIGYLMAMTGNSDINKTAITKFKKQFGENGSFRVITADEMNNPEKNPTEGLFSHTDDYIKLTEVSRSYPKIHELVLNSKEHYEGLIEISKTDPDIIPLFVKNKNGGLTIIPSHSSDVEIEEGFQLVYLGKQIQREEKDEEDYEETVDANEDANS</sequence>
<feature type="transmembrane region" description="Helical" evidence="10">
    <location>
        <begin position="67"/>
        <end position="86"/>
    </location>
</feature>
<evidence type="ECO:0000259" key="11">
    <source>
        <dbReference type="Pfam" id="PF00999"/>
    </source>
</evidence>
<keyword evidence="6 10" id="KW-1133">Transmembrane helix</keyword>
<comment type="subcellular location">
    <subcellularLocation>
        <location evidence="1">Cell membrane</location>
        <topology evidence="1">Multi-pass membrane protein</topology>
    </subcellularLocation>
</comment>
<dbReference type="InterPro" id="IPR038770">
    <property type="entry name" value="Na+/solute_symporter_sf"/>
</dbReference>
<evidence type="ECO:0000256" key="4">
    <source>
        <dbReference type="ARBA" id="ARBA00022475"/>
    </source>
</evidence>
<dbReference type="InterPro" id="IPR036291">
    <property type="entry name" value="NAD(P)-bd_dom_sf"/>
</dbReference>
<keyword evidence="5 10" id="KW-0812">Transmembrane</keyword>
<feature type="compositionally biased region" description="Acidic residues" evidence="9">
    <location>
        <begin position="609"/>
        <end position="626"/>
    </location>
</feature>
<evidence type="ECO:0000313" key="14">
    <source>
        <dbReference type="Proteomes" id="UP000232673"/>
    </source>
</evidence>
<keyword evidence="2" id="KW-0813">Transport</keyword>
<feature type="transmembrane region" description="Helical" evidence="10">
    <location>
        <begin position="159"/>
        <end position="181"/>
    </location>
</feature>
<evidence type="ECO:0000256" key="3">
    <source>
        <dbReference type="ARBA" id="ARBA00022449"/>
    </source>
</evidence>
<name>A0A2N0U3N4_9FLAO</name>
<dbReference type="Gene3D" id="3.40.50.720">
    <property type="entry name" value="NAD(P)-binding Rossmann-like Domain"/>
    <property type="match status" value="1"/>
</dbReference>
<dbReference type="Proteomes" id="UP000232673">
    <property type="component" value="Unassembled WGS sequence"/>
</dbReference>
<feature type="transmembrane region" description="Helical" evidence="10">
    <location>
        <begin position="127"/>
        <end position="147"/>
    </location>
</feature>
<keyword evidence="4" id="KW-1003">Cell membrane</keyword>
<dbReference type="OrthoDB" id="570124at2"/>
<evidence type="ECO:0000256" key="2">
    <source>
        <dbReference type="ARBA" id="ARBA00022448"/>
    </source>
</evidence>
<dbReference type="Pfam" id="PF02254">
    <property type="entry name" value="TrkA_N"/>
    <property type="match status" value="1"/>
</dbReference>
<evidence type="ECO:0000256" key="9">
    <source>
        <dbReference type="SAM" id="MobiDB-lite"/>
    </source>
</evidence>
<dbReference type="Pfam" id="PF00999">
    <property type="entry name" value="Na_H_Exchanger"/>
    <property type="match status" value="1"/>
</dbReference>
<feature type="transmembrane region" description="Helical" evidence="10">
    <location>
        <begin position="306"/>
        <end position="329"/>
    </location>
</feature>
<evidence type="ECO:0000256" key="5">
    <source>
        <dbReference type="ARBA" id="ARBA00022692"/>
    </source>
</evidence>
<evidence type="ECO:0000256" key="1">
    <source>
        <dbReference type="ARBA" id="ARBA00004651"/>
    </source>
</evidence>
<evidence type="ECO:0000256" key="8">
    <source>
        <dbReference type="ARBA" id="ARBA00023136"/>
    </source>
</evidence>
<keyword evidence="14" id="KW-1185">Reference proteome</keyword>
<feature type="transmembrane region" description="Helical" evidence="10">
    <location>
        <begin position="98"/>
        <end position="121"/>
    </location>
</feature>
<dbReference type="PANTHER" id="PTHR32507:SF0">
    <property type="entry name" value="NA(+)_H(+) ANTIPORTER 2-RELATED"/>
    <property type="match status" value="1"/>
</dbReference>
<reference evidence="13 14" key="1">
    <citation type="submission" date="2015-10" db="EMBL/GenBank/DDBJ databases">
        <title>Draft genome sequence of Salegentibacter salinarum KCTC 12975.</title>
        <authorList>
            <person name="Lin W."/>
            <person name="Zheng Q."/>
        </authorList>
    </citation>
    <scope>NUCLEOTIDE SEQUENCE [LARGE SCALE GENOMIC DNA]</scope>
    <source>
        <strain evidence="13 14">KCTC 12975</strain>
    </source>
</reference>
<feature type="domain" description="Cation/H+ exchanger transmembrane" evidence="11">
    <location>
        <begin position="12"/>
        <end position="394"/>
    </location>
</feature>
<dbReference type="InterPro" id="IPR003148">
    <property type="entry name" value="RCK_N"/>
</dbReference>
<dbReference type="GO" id="GO:1902600">
    <property type="term" value="P:proton transmembrane transport"/>
    <property type="evidence" value="ECO:0007669"/>
    <property type="project" value="InterPro"/>
</dbReference>
<feature type="transmembrane region" description="Helical" evidence="10">
    <location>
        <begin position="201"/>
        <end position="220"/>
    </location>
</feature>
<proteinExistence type="predicted"/>
<dbReference type="RefSeq" id="WP_079711496.1">
    <property type="nucleotide sequence ID" value="NZ_FUZC01000001.1"/>
</dbReference>
<feature type="transmembrane region" description="Helical" evidence="10">
    <location>
        <begin position="227"/>
        <end position="245"/>
    </location>
</feature>
<dbReference type="GO" id="GO:0006813">
    <property type="term" value="P:potassium ion transport"/>
    <property type="evidence" value="ECO:0007669"/>
    <property type="project" value="InterPro"/>
</dbReference>